<evidence type="ECO:0000313" key="1">
    <source>
        <dbReference type="EMBL" id="QLG46500.1"/>
    </source>
</evidence>
<organism evidence="1 2">
    <name type="scientific">Costertonia aggregata</name>
    <dbReference type="NCBI Taxonomy" id="343403"/>
    <lineage>
        <taxon>Bacteria</taxon>
        <taxon>Pseudomonadati</taxon>
        <taxon>Bacteroidota</taxon>
        <taxon>Flavobacteriia</taxon>
        <taxon>Flavobacteriales</taxon>
        <taxon>Flavobacteriaceae</taxon>
        <taxon>Costertonia</taxon>
    </lineage>
</organism>
<accession>A0A7H9AST3</accession>
<proteinExistence type="predicted"/>
<reference evidence="1 2" key="1">
    <citation type="journal article" date="2006" name="Int. J. Syst. Evol. Microbiol.">
        <title>Costertonia aggregata gen. nov., sp. nov., a mesophilic marine bacterium of the family Flavobacteriaceae, isolated from a mature biofilm.</title>
        <authorList>
            <person name="Kwon K.K."/>
            <person name="Lee Y.K."/>
            <person name="Lee H.K."/>
        </authorList>
    </citation>
    <scope>NUCLEOTIDE SEQUENCE [LARGE SCALE GENOMIC DNA]</scope>
    <source>
        <strain evidence="1 2">KCCM 42265</strain>
    </source>
</reference>
<dbReference type="RefSeq" id="WP_179242779.1">
    <property type="nucleotide sequence ID" value="NZ_CP058595.1"/>
</dbReference>
<evidence type="ECO:0008006" key="3">
    <source>
        <dbReference type="Google" id="ProtNLM"/>
    </source>
</evidence>
<protein>
    <recommendedName>
        <fullName evidence="3">DUF892 family protein</fullName>
    </recommendedName>
</protein>
<evidence type="ECO:0000313" key="2">
    <source>
        <dbReference type="Proteomes" id="UP000509302"/>
    </source>
</evidence>
<gene>
    <name evidence="1" type="ORF">HYG79_14475</name>
</gene>
<sequence length="150" mass="17520">MNKRKQKSDFLYGVFVLREQLHTYLDILDKHRKPLDAHLGETTTLRILTNKKVLLERVEDKFMALSRMTISNAENFEPYESPWINSDGLPLSNSKRSILKVLVDFDKVVMVWCYFFITAEEIDADDAGFMLSLIQDTKFEIDNLIAELEQ</sequence>
<dbReference type="EMBL" id="CP058595">
    <property type="protein sequence ID" value="QLG46500.1"/>
    <property type="molecule type" value="Genomic_DNA"/>
</dbReference>
<dbReference type="Proteomes" id="UP000509302">
    <property type="component" value="Chromosome"/>
</dbReference>
<dbReference type="KEGG" id="cagg:HYG79_14475"/>
<name>A0A7H9AST3_9FLAO</name>
<dbReference type="AlphaFoldDB" id="A0A7H9AST3"/>
<keyword evidence="2" id="KW-1185">Reference proteome</keyword>